<dbReference type="Gene3D" id="1.20.1050.10">
    <property type="match status" value="1"/>
</dbReference>
<dbReference type="SFLD" id="SFLDS00019">
    <property type="entry name" value="Glutathione_Transferase_(cytos"/>
    <property type="match status" value="1"/>
</dbReference>
<dbReference type="OrthoDB" id="202840at2759"/>
<organism evidence="6 7">
    <name type="scientific">Cinnamomum micranthum f. kanehirae</name>
    <dbReference type="NCBI Taxonomy" id="337451"/>
    <lineage>
        <taxon>Eukaryota</taxon>
        <taxon>Viridiplantae</taxon>
        <taxon>Streptophyta</taxon>
        <taxon>Embryophyta</taxon>
        <taxon>Tracheophyta</taxon>
        <taxon>Spermatophyta</taxon>
        <taxon>Magnoliopsida</taxon>
        <taxon>Magnoliidae</taxon>
        <taxon>Laurales</taxon>
        <taxon>Lauraceae</taxon>
        <taxon>Cinnamomum</taxon>
    </lineage>
</organism>
<evidence type="ECO:0000256" key="2">
    <source>
        <dbReference type="ARBA" id="ARBA00022679"/>
    </source>
</evidence>
<dbReference type="AlphaFoldDB" id="A0A443NB70"/>
<dbReference type="CDD" id="cd03058">
    <property type="entry name" value="GST_N_Tau"/>
    <property type="match status" value="1"/>
</dbReference>
<dbReference type="GO" id="GO:0004364">
    <property type="term" value="F:glutathione transferase activity"/>
    <property type="evidence" value="ECO:0007669"/>
    <property type="project" value="UniProtKB-EC"/>
</dbReference>
<evidence type="ECO:0000259" key="5">
    <source>
        <dbReference type="PROSITE" id="PS50404"/>
    </source>
</evidence>
<dbReference type="Pfam" id="PF02798">
    <property type="entry name" value="GST_N"/>
    <property type="match status" value="1"/>
</dbReference>
<dbReference type="SUPFAM" id="SSF52833">
    <property type="entry name" value="Thioredoxin-like"/>
    <property type="match status" value="1"/>
</dbReference>
<dbReference type="PROSITE" id="PS50404">
    <property type="entry name" value="GST_NTER"/>
    <property type="match status" value="1"/>
</dbReference>
<accession>A0A443NB70</accession>
<evidence type="ECO:0000256" key="4">
    <source>
        <dbReference type="SAM" id="MobiDB-lite"/>
    </source>
</evidence>
<evidence type="ECO:0000256" key="3">
    <source>
        <dbReference type="ARBA" id="ARBA00047960"/>
    </source>
</evidence>
<dbReference type="EMBL" id="QPKB01000002">
    <property type="protein sequence ID" value="RWR75775.1"/>
    <property type="molecule type" value="Genomic_DNA"/>
</dbReference>
<feature type="domain" description="GST N-terminal" evidence="5">
    <location>
        <begin position="29"/>
        <end position="108"/>
    </location>
</feature>
<dbReference type="InterPro" id="IPR004045">
    <property type="entry name" value="Glutathione_S-Trfase_N"/>
</dbReference>
<feature type="compositionally biased region" description="Polar residues" evidence="4">
    <location>
        <begin position="1"/>
        <end position="10"/>
    </location>
</feature>
<proteinExistence type="predicted"/>
<sequence length="172" mass="19527">MLNENISLSNDLIPKADPPQHPMAEMGEGEVKLFRTWSSAYGLRITWAPKLKGIHYENIDEDLSNKSPLLLMYNPIHKKIPVLLHNGKAIAESAVILEYIDETWKKNPILPQDPHERAMARFIAKFGDDKEYGYCVGQFLRCRDYDNSNSNASSLALIAHLGCSCMTNRQPR</sequence>
<evidence type="ECO:0000313" key="6">
    <source>
        <dbReference type="EMBL" id="RWR75775.1"/>
    </source>
</evidence>
<evidence type="ECO:0000256" key="1">
    <source>
        <dbReference type="ARBA" id="ARBA00012452"/>
    </source>
</evidence>
<dbReference type="STRING" id="337451.A0A443NB70"/>
<dbReference type="PANTHER" id="PTHR44548">
    <property type="entry name" value="GST N-TERMINAL DOMAIN-CONTAINING PROTEIN"/>
    <property type="match status" value="1"/>
</dbReference>
<name>A0A443NB70_9MAGN</name>
<dbReference type="Gene3D" id="3.40.30.10">
    <property type="entry name" value="Glutaredoxin"/>
    <property type="match status" value="1"/>
</dbReference>
<dbReference type="PANTHER" id="PTHR44548:SF4">
    <property type="entry name" value="S-TRANSFERASE, PUTATIVE-RELATED"/>
    <property type="match status" value="1"/>
</dbReference>
<dbReference type="Proteomes" id="UP000283530">
    <property type="component" value="Unassembled WGS sequence"/>
</dbReference>
<comment type="caution">
    <text evidence="6">The sequence shown here is derived from an EMBL/GenBank/DDBJ whole genome shotgun (WGS) entry which is preliminary data.</text>
</comment>
<evidence type="ECO:0000313" key="7">
    <source>
        <dbReference type="Proteomes" id="UP000283530"/>
    </source>
</evidence>
<dbReference type="FunFam" id="3.40.30.10:FF:000014">
    <property type="entry name" value="Tau class glutathione S-transferase"/>
    <property type="match status" value="1"/>
</dbReference>
<dbReference type="InterPro" id="IPR040079">
    <property type="entry name" value="Glutathione_S-Trfase"/>
</dbReference>
<feature type="region of interest" description="Disordered" evidence="4">
    <location>
        <begin position="1"/>
        <end position="24"/>
    </location>
</feature>
<comment type="catalytic activity">
    <reaction evidence="3">
        <text>RX + glutathione = an S-substituted glutathione + a halide anion + H(+)</text>
        <dbReference type="Rhea" id="RHEA:16437"/>
        <dbReference type="ChEBI" id="CHEBI:15378"/>
        <dbReference type="ChEBI" id="CHEBI:16042"/>
        <dbReference type="ChEBI" id="CHEBI:17792"/>
        <dbReference type="ChEBI" id="CHEBI:57925"/>
        <dbReference type="ChEBI" id="CHEBI:90779"/>
        <dbReference type="EC" id="2.5.1.18"/>
    </reaction>
</comment>
<gene>
    <name evidence="6" type="ORF">CKAN_00417500</name>
</gene>
<reference evidence="6 7" key="1">
    <citation type="journal article" date="2019" name="Nat. Plants">
        <title>Stout camphor tree genome fills gaps in understanding of flowering plant genome evolution.</title>
        <authorList>
            <person name="Chaw S.M."/>
            <person name="Liu Y.C."/>
            <person name="Wu Y.W."/>
            <person name="Wang H.Y."/>
            <person name="Lin C.I."/>
            <person name="Wu C.S."/>
            <person name="Ke H.M."/>
            <person name="Chang L.Y."/>
            <person name="Hsu C.Y."/>
            <person name="Yang H.T."/>
            <person name="Sudianto E."/>
            <person name="Hsu M.H."/>
            <person name="Wu K.P."/>
            <person name="Wang L.N."/>
            <person name="Leebens-Mack J.H."/>
            <person name="Tsai I.J."/>
        </authorList>
    </citation>
    <scope>NUCLEOTIDE SEQUENCE [LARGE SCALE GENOMIC DNA]</scope>
    <source>
        <strain evidence="7">cv. Chaw 1501</strain>
        <tissue evidence="6">Young leaves</tissue>
    </source>
</reference>
<keyword evidence="7" id="KW-1185">Reference proteome</keyword>
<protein>
    <recommendedName>
        <fullName evidence="1">glutathione transferase</fullName>
        <ecNumber evidence="1">2.5.1.18</ecNumber>
    </recommendedName>
</protein>
<dbReference type="InterPro" id="IPR036249">
    <property type="entry name" value="Thioredoxin-like_sf"/>
</dbReference>
<dbReference type="EC" id="2.5.1.18" evidence="1"/>
<keyword evidence="2 6" id="KW-0808">Transferase</keyword>
<dbReference type="SFLD" id="SFLDG00358">
    <property type="entry name" value="Main_(cytGST)"/>
    <property type="match status" value="1"/>
</dbReference>